<feature type="region of interest" description="Disordered" evidence="1">
    <location>
        <begin position="1"/>
        <end position="89"/>
    </location>
</feature>
<accession>A0A6A6P5H0</accession>
<dbReference type="Gene3D" id="6.10.280.100">
    <property type="match status" value="1"/>
</dbReference>
<protein>
    <submittedName>
        <fullName evidence="2">Heat shock protein 9/12-domain-containing protein</fullName>
    </submittedName>
</protein>
<dbReference type="OrthoDB" id="2348401at2759"/>
<feature type="compositionally biased region" description="Basic and acidic residues" evidence="1">
    <location>
        <begin position="1"/>
        <end position="18"/>
    </location>
</feature>
<proteinExistence type="predicted"/>
<sequence>MSDDARKGFTTQAKEHLQPDSTKSTQEKTKETATDAADKAARGAQPDDQKSTQQSIGDKVGRSKDEHKHGGSGASVVDKTKHALGMDKK</sequence>
<dbReference type="PIRSF" id="PIRSF002590">
    <property type="entry name" value="HSP9/HSP12_fun"/>
    <property type="match status" value="1"/>
</dbReference>
<keyword evidence="3" id="KW-1185">Reference proteome</keyword>
<dbReference type="Pfam" id="PF04119">
    <property type="entry name" value="HSP9_HSP12"/>
    <property type="match status" value="1"/>
</dbReference>
<evidence type="ECO:0000256" key="1">
    <source>
        <dbReference type="SAM" id="MobiDB-lite"/>
    </source>
</evidence>
<evidence type="ECO:0000313" key="2">
    <source>
        <dbReference type="EMBL" id="KAF2459265.1"/>
    </source>
</evidence>
<feature type="compositionally biased region" description="Basic and acidic residues" evidence="1">
    <location>
        <begin position="78"/>
        <end position="89"/>
    </location>
</feature>
<feature type="compositionally biased region" description="Basic and acidic residues" evidence="1">
    <location>
        <begin position="59"/>
        <end position="69"/>
    </location>
</feature>
<reference evidence="2" key="1">
    <citation type="journal article" date="2020" name="Stud. Mycol.">
        <title>101 Dothideomycetes genomes: a test case for predicting lifestyles and emergence of pathogens.</title>
        <authorList>
            <person name="Haridas S."/>
            <person name="Albert R."/>
            <person name="Binder M."/>
            <person name="Bloem J."/>
            <person name="Labutti K."/>
            <person name="Salamov A."/>
            <person name="Andreopoulos B."/>
            <person name="Baker S."/>
            <person name="Barry K."/>
            <person name="Bills G."/>
            <person name="Bluhm B."/>
            <person name="Cannon C."/>
            <person name="Castanera R."/>
            <person name="Culley D."/>
            <person name="Daum C."/>
            <person name="Ezra D."/>
            <person name="Gonzalez J."/>
            <person name="Henrissat B."/>
            <person name="Kuo A."/>
            <person name="Liang C."/>
            <person name="Lipzen A."/>
            <person name="Lutzoni F."/>
            <person name="Magnuson J."/>
            <person name="Mondo S."/>
            <person name="Nolan M."/>
            <person name="Ohm R."/>
            <person name="Pangilinan J."/>
            <person name="Park H.-J."/>
            <person name="Ramirez L."/>
            <person name="Alfaro M."/>
            <person name="Sun H."/>
            <person name="Tritt A."/>
            <person name="Yoshinaga Y."/>
            <person name="Zwiers L.-H."/>
            <person name="Turgeon B."/>
            <person name="Goodwin S."/>
            <person name="Spatafora J."/>
            <person name="Crous P."/>
            <person name="Grigoriev I."/>
        </authorList>
    </citation>
    <scope>NUCLEOTIDE SEQUENCE</scope>
    <source>
        <strain evidence="2">ATCC 16933</strain>
    </source>
</reference>
<keyword evidence="2" id="KW-0346">Stress response</keyword>
<evidence type="ECO:0000313" key="3">
    <source>
        <dbReference type="Proteomes" id="UP000799766"/>
    </source>
</evidence>
<dbReference type="EMBL" id="MU001675">
    <property type="protein sequence ID" value="KAF2459265.1"/>
    <property type="molecule type" value="Genomic_DNA"/>
</dbReference>
<feature type="compositionally biased region" description="Basic and acidic residues" evidence="1">
    <location>
        <begin position="25"/>
        <end position="50"/>
    </location>
</feature>
<dbReference type="InterPro" id="IPR007250">
    <property type="entry name" value="HSP9_HSP12"/>
</dbReference>
<gene>
    <name evidence="2" type="ORF">BDY21DRAFT_370069</name>
</gene>
<dbReference type="Proteomes" id="UP000799766">
    <property type="component" value="Unassembled WGS sequence"/>
</dbReference>
<dbReference type="AlphaFoldDB" id="A0A6A6P5H0"/>
<name>A0A6A6P5H0_9PEZI</name>
<organism evidence="2 3">
    <name type="scientific">Lineolata rhizophorae</name>
    <dbReference type="NCBI Taxonomy" id="578093"/>
    <lineage>
        <taxon>Eukaryota</taxon>
        <taxon>Fungi</taxon>
        <taxon>Dikarya</taxon>
        <taxon>Ascomycota</taxon>
        <taxon>Pezizomycotina</taxon>
        <taxon>Dothideomycetes</taxon>
        <taxon>Dothideomycetes incertae sedis</taxon>
        <taxon>Lineolatales</taxon>
        <taxon>Lineolataceae</taxon>
        <taxon>Lineolata</taxon>
    </lineage>
</organism>